<gene>
    <name evidence="2" type="ORF">Cflav_PD4574</name>
</gene>
<evidence type="ECO:0000313" key="2">
    <source>
        <dbReference type="EMBL" id="EEF61911.1"/>
    </source>
</evidence>
<reference evidence="2 3" key="1">
    <citation type="journal article" date="2011" name="J. Bacteriol.">
        <title>Genome sequence of 'Pedosphaera parvula' Ellin514, an aerobic Verrucomicrobial isolate from pasture soil.</title>
        <authorList>
            <person name="Kant R."/>
            <person name="van Passel M.W."/>
            <person name="Sangwan P."/>
            <person name="Palva A."/>
            <person name="Lucas S."/>
            <person name="Copeland A."/>
            <person name="Lapidus A."/>
            <person name="Glavina Del Rio T."/>
            <person name="Dalin E."/>
            <person name="Tice H."/>
            <person name="Bruce D."/>
            <person name="Goodwin L."/>
            <person name="Pitluck S."/>
            <person name="Chertkov O."/>
            <person name="Larimer F.W."/>
            <person name="Land M.L."/>
            <person name="Hauser L."/>
            <person name="Brettin T.S."/>
            <person name="Detter J.C."/>
            <person name="Han S."/>
            <person name="de Vos W.M."/>
            <person name="Janssen P.H."/>
            <person name="Smidt H."/>
        </authorList>
    </citation>
    <scope>NUCLEOTIDE SEQUENCE [LARGE SCALE GENOMIC DNA]</scope>
    <source>
        <strain evidence="2 3">Ellin514</strain>
    </source>
</reference>
<dbReference type="GO" id="GO:0016788">
    <property type="term" value="F:hydrolase activity, acting on ester bonds"/>
    <property type="evidence" value="ECO:0007669"/>
    <property type="project" value="InterPro"/>
</dbReference>
<feature type="signal peptide" evidence="1">
    <location>
        <begin position="1"/>
        <end position="24"/>
    </location>
</feature>
<evidence type="ECO:0008006" key="4">
    <source>
        <dbReference type="Google" id="ProtNLM"/>
    </source>
</evidence>
<comment type="caution">
    <text evidence="2">The sequence shown here is derived from an EMBL/GenBank/DDBJ whole genome shotgun (WGS) entry which is preliminary data.</text>
</comment>
<feature type="chain" id="PRO_5002894311" description="Nuclease" evidence="1">
    <location>
        <begin position="25"/>
        <end position="349"/>
    </location>
</feature>
<dbReference type="AlphaFoldDB" id="B9XE20"/>
<protein>
    <recommendedName>
        <fullName evidence="4">Nuclease</fullName>
    </recommendedName>
</protein>
<proteinExistence type="predicted"/>
<dbReference type="InterPro" id="IPR008947">
    <property type="entry name" value="PLipase_C/P1_nuclease_dom_sf"/>
</dbReference>
<dbReference type="RefSeq" id="WP_007414068.1">
    <property type="nucleotide sequence ID" value="NZ_ABOX02000007.1"/>
</dbReference>
<sequence precursor="true">MKKLFLLAFGTILSLALCPTSSLAWDYEGHRLVNQLALTSLPTNFPSFLMIPAARERIAFLAGEPDRWRNTTEVALKHCNGPDHYIDMEELDEPYGIDVHSLTPFRYDFTAQLALARAAHPDKFPAIDAAKNADHSRQLVGFLPWAIIENFSKLKSEFSYLKTFQEFGGTPEEIANAQENIIYTMGVMGHYVGDGSQPLHATKHHHGWVGENPHGYSTESGIHSLIDGGYIRKVGGIKLSNVQSFVHPAQLVSISYPKEKAGDTFGIILEYILEQEKLVEPLYQMEKAGKFSGEGDVGLQGKEFITGQLVKGGQMLGNLWYTAWQQAPTDTFLRSELTKRKLASSEKGK</sequence>
<keyword evidence="3" id="KW-1185">Reference proteome</keyword>
<accession>B9XE20</accession>
<organism evidence="2 3">
    <name type="scientific">Pedosphaera parvula (strain Ellin514)</name>
    <dbReference type="NCBI Taxonomy" id="320771"/>
    <lineage>
        <taxon>Bacteria</taxon>
        <taxon>Pseudomonadati</taxon>
        <taxon>Verrucomicrobiota</taxon>
        <taxon>Pedosphaerae</taxon>
        <taxon>Pedosphaerales</taxon>
        <taxon>Pedosphaeraceae</taxon>
        <taxon>Pedosphaera</taxon>
    </lineage>
</organism>
<dbReference type="EMBL" id="ABOX02000007">
    <property type="protein sequence ID" value="EEF61911.1"/>
    <property type="molecule type" value="Genomic_DNA"/>
</dbReference>
<name>B9XE20_PEDPL</name>
<dbReference type="Proteomes" id="UP000003688">
    <property type="component" value="Unassembled WGS sequence"/>
</dbReference>
<dbReference type="OrthoDB" id="188210at2"/>
<evidence type="ECO:0000256" key="1">
    <source>
        <dbReference type="SAM" id="SignalP"/>
    </source>
</evidence>
<keyword evidence="1" id="KW-0732">Signal</keyword>
<dbReference type="Gene3D" id="1.10.575.10">
    <property type="entry name" value="P1 Nuclease"/>
    <property type="match status" value="1"/>
</dbReference>
<dbReference type="SUPFAM" id="SSF48537">
    <property type="entry name" value="Phospholipase C/P1 nuclease"/>
    <property type="match status" value="1"/>
</dbReference>
<dbReference type="STRING" id="320771.Cflav_PD4574"/>
<evidence type="ECO:0000313" key="3">
    <source>
        <dbReference type="Proteomes" id="UP000003688"/>
    </source>
</evidence>